<dbReference type="SMART" id="SM00195">
    <property type="entry name" value="DSPc"/>
    <property type="match status" value="1"/>
</dbReference>
<accession>A0A7R8AUH6</accession>
<reference evidence="5" key="1">
    <citation type="submission" date="2021-01" db="EMBL/GenBank/DDBJ databases">
        <authorList>
            <consortium name="Aspergillus puulaauensis MK2 genome sequencing consortium"/>
            <person name="Kazuki M."/>
            <person name="Futagami T."/>
        </authorList>
    </citation>
    <scope>NUCLEOTIDE SEQUENCE</scope>
    <source>
        <strain evidence="5">MK2</strain>
    </source>
</reference>
<dbReference type="KEGG" id="apuu:APUU_80193A"/>
<dbReference type="PROSITE" id="PS50056">
    <property type="entry name" value="TYR_PHOSPHATASE_2"/>
    <property type="match status" value="1"/>
</dbReference>
<evidence type="ECO:0000256" key="1">
    <source>
        <dbReference type="ARBA" id="ARBA00022801"/>
    </source>
</evidence>
<dbReference type="PROSITE" id="PS50054">
    <property type="entry name" value="TYR_PHOSPHATASE_DUAL"/>
    <property type="match status" value="1"/>
</dbReference>
<feature type="domain" description="Tyrosine-protein phosphatase" evidence="3">
    <location>
        <begin position="7"/>
        <end position="184"/>
    </location>
</feature>
<dbReference type="Proteomes" id="UP000654913">
    <property type="component" value="Chromosome 8"/>
</dbReference>
<dbReference type="InterPro" id="IPR020422">
    <property type="entry name" value="TYR_PHOSPHATASE_DUAL_dom"/>
</dbReference>
<dbReference type="OrthoDB" id="10252009at2759"/>
<dbReference type="InterPro" id="IPR000340">
    <property type="entry name" value="Dual-sp_phosphatase_cat-dom"/>
</dbReference>
<dbReference type="Gene3D" id="3.90.190.10">
    <property type="entry name" value="Protein tyrosine phosphatase superfamily"/>
    <property type="match status" value="1"/>
</dbReference>
<dbReference type="InterPro" id="IPR029021">
    <property type="entry name" value="Prot-tyrosine_phosphatase-like"/>
</dbReference>
<dbReference type="EMBL" id="AP024450">
    <property type="protein sequence ID" value="BCS29890.1"/>
    <property type="molecule type" value="Genomic_DNA"/>
</dbReference>
<evidence type="ECO:0000256" key="2">
    <source>
        <dbReference type="ARBA" id="ARBA00022912"/>
    </source>
</evidence>
<feature type="domain" description="Tyrosine specific protein phosphatases" evidence="4">
    <location>
        <begin position="121"/>
        <end position="162"/>
    </location>
</feature>
<dbReference type="CDD" id="cd14498">
    <property type="entry name" value="DSP"/>
    <property type="match status" value="1"/>
</dbReference>
<reference evidence="5" key="2">
    <citation type="submission" date="2021-02" db="EMBL/GenBank/DDBJ databases">
        <title>Aspergillus puulaauensis MK2 genome sequence.</title>
        <authorList>
            <person name="Futagami T."/>
            <person name="Mori K."/>
            <person name="Kadooka C."/>
            <person name="Tanaka T."/>
        </authorList>
    </citation>
    <scope>NUCLEOTIDE SEQUENCE</scope>
    <source>
        <strain evidence="5">MK2</strain>
    </source>
</reference>
<dbReference type="GO" id="GO:0008579">
    <property type="term" value="F:JUN kinase phosphatase activity"/>
    <property type="evidence" value="ECO:0007669"/>
    <property type="project" value="TreeGrafter"/>
</dbReference>
<evidence type="ECO:0000313" key="5">
    <source>
        <dbReference type="EMBL" id="BCS29890.1"/>
    </source>
</evidence>
<evidence type="ECO:0000259" key="3">
    <source>
        <dbReference type="PROSITE" id="PS50054"/>
    </source>
</evidence>
<organism evidence="5 6">
    <name type="scientific">Aspergillus puulaauensis</name>
    <dbReference type="NCBI Taxonomy" id="1220207"/>
    <lineage>
        <taxon>Eukaryota</taxon>
        <taxon>Fungi</taxon>
        <taxon>Dikarya</taxon>
        <taxon>Ascomycota</taxon>
        <taxon>Pezizomycotina</taxon>
        <taxon>Eurotiomycetes</taxon>
        <taxon>Eurotiomycetidae</taxon>
        <taxon>Eurotiales</taxon>
        <taxon>Aspergillaceae</taxon>
        <taxon>Aspergillus</taxon>
    </lineage>
</organism>
<sequence>MAETTALDQIRAIPGLYISDHFSAQDKALLAKHRISHILSILRWEDLHSNGHFHDSTPAPQGTIGPAIQRKQVEIADAETEDILTRLTEMTDWIHDALTRPHPHGNANTDSTENGSAGHTGGCVLVHCNKGISRSGAVVVAYIMKNLATPYVQSLNLARESRSLIEPNYGFECQLRLWEGCGYSTFEGPVSGECHFEPKGKK</sequence>
<dbReference type="RefSeq" id="XP_041562076.1">
    <property type="nucleotide sequence ID" value="XM_041696447.1"/>
</dbReference>
<gene>
    <name evidence="5" type="ORF">APUU_80193A</name>
</gene>
<dbReference type="AlphaFoldDB" id="A0A7R8AUH6"/>
<keyword evidence="1" id="KW-0378">Hydrolase</keyword>
<evidence type="ECO:0000259" key="4">
    <source>
        <dbReference type="PROSITE" id="PS50056"/>
    </source>
</evidence>
<name>A0A7R8AUH6_9EURO</name>
<dbReference type="GO" id="GO:0005737">
    <property type="term" value="C:cytoplasm"/>
    <property type="evidence" value="ECO:0007669"/>
    <property type="project" value="TreeGrafter"/>
</dbReference>
<dbReference type="GeneID" id="64979887"/>
<dbReference type="PROSITE" id="PS00383">
    <property type="entry name" value="TYR_PHOSPHATASE_1"/>
    <property type="match status" value="1"/>
</dbReference>
<dbReference type="SUPFAM" id="SSF52799">
    <property type="entry name" value="(Phosphotyrosine protein) phosphatases II"/>
    <property type="match status" value="1"/>
</dbReference>
<dbReference type="PANTHER" id="PTHR46377:SF1">
    <property type="entry name" value="DUAL SPECIFICITY PROTEIN PHOSPHATASE 19"/>
    <property type="match status" value="1"/>
</dbReference>
<keyword evidence="6" id="KW-1185">Reference proteome</keyword>
<dbReference type="InterPro" id="IPR000387">
    <property type="entry name" value="Tyr_Pase_dom"/>
</dbReference>
<keyword evidence="2" id="KW-0904">Protein phosphatase</keyword>
<evidence type="ECO:0008006" key="7">
    <source>
        <dbReference type="Google" id="ProtNLM"/>
    </source>
</evidence>
<dbReference type="PANTHER" id="PTHR46377">
    <property type="entry name" value="DUAL SPECIFICITY PROTEIN PHOSPHATASE 19"/>
    <property type="match status" value="1"/>
</dbReference>
<proteinExistence type="predicted"/>
<dbReference type="Pfam" id="PF00782">
    <property type="entry name" value="DSPc"/>
    <property type="match status" value="1"/>
</dbReference>
<evidence type="ECO:0000313" key="6">
    <source>
        <dbReference type="Proteomes" id="UP000654913"/>
    </source>
</evidence>
<protein>
    <recommendedName>
        <fullName evidence="7">Protein-tyrosine-phosphatase</fullName>
    </recommendedName>
</protein>
<dbReference type="InterPro" id="IPR016130">
    <property type="entry name" value="Tyr_Pase_AS"/>
</dbReference>